<evidence type="ECO:0000313" key="6">
    <source>
        <dbReference type="EMBL" id="NDW22850.1"/>
    </source>
</evidence>
<dbReference type="InterPro" id="IPR001647">
    <property type="entry name" value="HTH_TetR"/>
</dbReference>
<evidence type="ECO:0000313" key="7">
    <source>
        <dbReference type="Proteomes" id="UP000478837"/>
    </source>
</evidence>
<name>A0A6L9MYT9_9ALTE</name>
<evidence type="ECO:0000256" key="1">
    <source>
        <dbReference type="ARBA" id="ARBA00023015"/>
    </source>
</evidence>
<keyword evidence="7" id="KW-1185">Reference proteome</keyword>
<dbReference type="GO" id="GO:0000976">
    <property type="term" value="F:transcription cis-regulatory region binding"/>
    <property type="evidence" value="ECO:0007669"/>
    <property type="project" value="TreeGrafter"/>
</dbReference>
<dbReference type="EMBL" id="JAAAWP010000011">
    <property type="protein sequence ID" value="NDW22850.1"/>
    <property type="molecule type" value="Genomic_DNA"/>
</dbReference>
<evidence type="ECO:0000256" key="2">
    <source>
        <dbReference type="ARBA" id="ARBA00023125"/>
    </source>
</evidence>
<organism evidence="6 7">
    <name type="scientific">Alteromonas hispanica</name>
    <dbReference type="NCBI Taxonomy" id="315421"/>
    <lineage>
        <taxon>Bacteria</taxon>
        <taxon>Pseudomonadati</taxon>
        <taxon>Pseudomonadota</taxon>
        <taxon>Gammaproteobacteria</taxon>
        <taxon>Alteromonadales</taxon>
        <taxon>Alteromonadaceae</taxon>
        <taxon>Alteromonas/Salinimonas group</taxon>
        <taxon>Alteromonas</taxon>
    </lineage>
</organism>
<dbReference type="SUPFAM" id="SSF46689">
    <property type="entry name" value="Homeodomain-like"/>
    <property type="match status" value="1"/>
</dbReference>
<dbReference type="RefSeq" id="WP_163112551.1">
    <property type="nucleotide sequence ID" value="NZ_JAAAWP010000011.1"/>
</dbReference>
<reference evidence="6 7" key="1">
    <citation type="submission" date="2020-01" db="EMBL/GenBank/DDBJ databases">
        <title>Genomes of bacteria type strains.</title>
        <authorList>
            <person name="Chen J."/>
            <person name="Zhu S."/>
            <person name="Yang J."/>
        </authorList>
    </citation>
    <scope>NUCLEOTIDE SEQUENCE [LARGE SCALE GENOMIC DNA]</scope>
    <source>
        <strain evidence="6 7">LMG 22958</strain>
    </source>
</reference>
<dbReference type="Pfam" id="PF00440">
    <property type="entry name" value="TetR_N"/>
    <property type="match status" value="1"/>
</dbReference>
<gene>
    <name evidence="6" type="ORF">GTW09_15105</name>
</gene>
<dbReference type="InterPro" id="IPR009057">
    <property type="entry name" value="Homeodomain-like_sf"/>
</dbReference>
<dbReference type="Proteomes" id="UP000478837">
    <property type="component" value="Unassembled WGS sequence"/>
</dbReference>
<accession>A0A6L9MYT9</accession>
<dbReference type="PRINTS" id="PR00455">
    <property type="entry name" value="HTHTETR"/>
</dbReference>
<sequence>MSQQKKQGRPKSEEKSRQILIAASQLFLEEGFAKTSMDNVAKASGVSKQTVYSHFENKDVLFQAAISSKCRSYQLDTDELCELPLTSASFEECLIKIGVQFVRLIQDPQTIGIFRVIIAEAVNNAHVASLFYQAGPQASLDALGQLIFKLSENPKTGQNDLTKARANQLAVDYCALLKGEFHTLLLCGLHSPMTDAQTYHYAKQAAEKISVLFTYFTHQENR</sequence>
<dbReference type="PROSITE" id="PS50977">
    <property type="entry name" value="HTH_TETR_2"/>
    <property type="match status" value="1"/>
</dbReference>
<evidence type="ECO:0000259" key="5">
    <source>
        <dbReference type="PROSITE" id="PS50977"/>
    </source>
</evidence>
<proteinExistence type="predicted"/>
<comment type="caution">
    <text evidence="6">The sequence shown here is derived from an EMBL/GenBank/DDBJ whole genome shotgun (WGS) entry which is preliminary data.</text>
</comment>
<dbReference type="PANTHER" id="PTHR30055">
    <property type="entry name" value="HTH-TYPE TRANSCRIPTIONAL REGULATOR RUTR"/>
    <property type="match status" value="1"/>
</dbReference>
<dbReference type="FunFam" id="1.10.10.60:FF:000141">
    <property type="entry name" value="TetR family transcriptional regulator"/>
    <property type="match status" value="1"/>
</dbReference>
<keyword evidence="1" id="KW-0805">Transcription regulation</keyword>
<dbReference type="InterPro" id="IPR050109">
    <property type="entry name" value="HTH-type_TetR-like_transc_reg"/>
</dbReference>
<dbReference type="InterPro" id="IPR039536">
    <property type="entry name" value="TetR_C_Proteobacteria"/>
</dbReference>
<dbReference type="GO" id="GO:0003700">
    <property type="term" value="F:DNA-binding transcription factor activity"/>
    <property type="evidence" value="ECO:0007669"/>
    <property type="project" value="TreeGrafter"/>
</dbReference>
<keyword evidence="3" id="KW-0804">Transcription</keyword>
<evidence type="ECO:0000256" key="3">
    <source>
        <dbReference type="ARBA" id="ARBA00023163"/>
    </source>
</evidence>
<evidence type="ECO:0000256" key="4">
    <source>
        <dbReference type="PROSITE-ProRule" id="PRU00335"/>
    </source>
</evidence>
<feature type="DNA-binding region" description="H-T-H motif" evidence="4">
    <location>
        <begin position="36"/>
        <end position="55"/>
    </location>
</feature>
<feature type="domain" description="HTH tetR-type" evidence="5">
    <location>
        <begin position="13"/>
        <end position="73"/>
    </location>
</feature>
<dbReference type="Pfam" id="PF14246">
    <property type="entry name" value="TetR_C_7"/>
    <property type="match status" value="1"/>
</dbReference>
<keyword evidence="2 4" id="KW-0238">DNA-binding</keyword>
<dbReference type="Gene3D" id="1.10.10.60">
    <property type="entry name" value="Homeodomain-like"/>
    <property type="match status" value="1"/>
</dbReference>
<dbReference type="Gene3D" id="1.10.357.10">
    <property type="entry name" value="Tetracycline Repressor, domain 2"/>
    <property type="match status" value="1"/>
</dbReference>
<dbReference type="AlphaFoldDB" id="A0A6L9MYT9"/>
<protein>
    <submittedName>
        <fullName evidence="6">TetR family transcriptional regulator</fullName>
    </submittedName>
</protein>
<dbReference type="PANTHER" id="PTHR30055:SF146">
    <property type="entry name" value="HTH-TYPE TRANSCRIPTIONAL DUAL REGULATOR CECR"/>
    <property type="match status" value="1"/>
</dbReference>